<comment type="similarity">
    <text evidence="8">Belongs to the NhaC Na(+)/H(+) (TC 2.A.35) antiporter family.</text>
</comment>
<dbReference type="GO" id="GO:0015297">
    <property type="term" value="F:antiporter activity"/>
    <property type="evidence" value="ECO:0007669"/>
    <property type="project" value="UniProtKB-KW"/>
</dbReference>
<dbReference type="HOGENOM" id="CLU_043525_0_0_9"/>
<proteinExistence type="inferred from homology"/>
<dbReference type="GeneID" id="93642586"/>
<keyword evidence="3" id="KW-0050">Antiport</keyword>
<feature type="domain" description="Na+/H+ antiporter NhaC-like C-terminal" evidence="9">
    <location>
        <begin position="72"/>
        <end position="211"/>
    </location>
</feature>
<dbReference type="InterPro" id="IPR052180">
    <property type="entry name" value="NhaC_Na-H+_Antiporter"/>
</dbReference>
<evidence type="ECO:0000256" key="8">
    <source>
        <dbReference type="ARBA" id="ARBA00038435"/>
    </source>
</evidence>
<keyword evidence="6" id="KW-1133">Transmembrane helix</keyword>
<keyword evidence="7" id="KW-0472">Membrane</keyword>
<comment type="subcellular location">
    <subcellularLocation>
        <location evidence="1">Cell membrane</location>
        <topology evidence="1">Multi-pass membrane protein</topology>
    </subcellularLocation>
</comment>
<dbReference type="InterPro" id="IPR018461">
    <property type="entry name" value="Na/H_Antiport_NhaC-like_C"/>
</dbReference>
<evidence type="ECO:0000256" key="7">
    <source>
        <dbReference type="ARBA" id="ARBA00023136"/>
    </source>
</evidence>
<evidence type="ECO:0000313" key="11">
    <source>
        <dbReference type="Proteomes" id="UP000031829"/>
    </source>
</evidence>
<evidence type="ECO:0000259" key="9">
    <source>
        <dbReference type="Pfam" id="PF03553"/>
    </source>
</evidence>
<name>A0A0B6AJW2_PRIM2</name>
<keyword evidence="5" id="KW-0812">Transmembrane</keyword>
<reference evidence="10 11" key="1">
    <citation type="journal article" date="2015" name="Genome Announc.">
        <title>Complete genome sequences for 35 biothreat assay-relevant bacillus species.</title>
        <authorList>
            <person name="Johnson S.L."/>
            <person name="Daligault H.E."/>
            <person name="Davenport K.W."/>
            <person name="Jaissle J."/>
            <person name="Frey K.G."/>
            <person name="Ladner J.T."/>
            <person name="Broomall S.M."/>
            <person name="Bishop-Lilly K.A."/>
            <person name="Bruce D.C."/>
            <person name="Gibbons H.S."/>
            <person name="Coyne S.R."/>
            <person name="Lo C.C."/>
            <person name="Meincke L."/>
            <person name="Munk A.C."/>
            <person name="Koroleva G.I."/>
            <person name="Rosenzweig C.N."/>
            <person name="Palacios G.F."/>
            <person name="Redden C.L."/>
            <person name="Minogue T.D."/>
            <person name="Chain P.S."/>
        </authorList>
    </citation>
    <scope>NUCLEOTIDE SEQUENCE [LARGE SCALE GENOMIC DNA]</scope>
    <source>
        <strain evidence="11">ATCC 14581 / DSM 32 / JCM 2506 / NBRC 15308 / NCIMB 9376 / NCTC 10342 / NRRL B-14308 / VKM B-512</strain>
    </source>
</reference>
<dbReference type="Pfam" id="PF03553">
    <property type="entry name" value="Na_H_antiporter"/>
    <property type="match status" value="2"/>
</dbReference>
<keyword evidence="4" id="KW-1003">Cell membrane</keyword>
<evidence type="ECO:0000256" key="1">
    <source>
        <dbReference type="ARBA" id="ARBA00004651"/>
    </source>
</evidence>
<feature type="domain" description="Na+/H+ antiporter NhaC-like C-terminal" evidence="9">
    <location>
        <begin position="231"/>
        <end position="421"/>
    </location>
</feature>
<evidence type="ECO:0000256" key="6">
    <source>
        <dbReference type="ARBA" id="ARBA00022989"/>
    </source>
</evidence>
<evidence type="ECO:0000313" key="10">
    <source>
        <dbReference type="EMBL" id="AJI21342.1"/>
    </source>
</evidence>
<dbReference type="PANTHER" id="PTHR33451:SF5">
    <property type="entry name" value="NA+_H+ ANTIPORTER"/>
    <property type="match status" value="1"/>
</dbReference>
<evidence type="ECO:0000256" key="3">
    <source>
        <dbReference type="ARBA" id="ARBA00022449"/>
    </source>
</evidence>
<dbReference type="EMBL" id="CP009920">
    <property type="protein sequence ID" value="AJI21342.1"/>
    <property type="molecule type" value="Genomic_DNA"/>
</dbReference>
<dbReference type="GO" id="GO:0005886">
    <property type="term" value="C:plasma membrane"/>
    <property type="evidence" value="ECO:0007669"/>
    <property type="project" value="UniProtKB-SubCell"/>
</dbReference>
<evidence type="ECO:0000256" key="2">
    <source>
        <dbReference type="ARBA" id="ARBA00022448"/>
    </source>
</evidence>
<dbReference type="AlphaFoldDB" id="A0A0B6AJW2"/>
<organism evidence="10 11">
    <name type="scientific">Priestia megaterium (strain ATCC 14581 / DSM 32 / CCUG 1817 / JCM 2506 / NBRC 15308 / NCIMB 9376 / NCTC 10342 / NRRL B-14308 / VKM B-512 / Ford 19)</name>
    <name type="common">Bacillus megaterium</name>
    <dbReference type="NCBI Taxonomy" id="1348623"/>
    <lineage>
        <taxon>Bacteria</taxon>
        <taxon>Bacillati</taxon>
        <taxon>Bacillota</taxon>
        <taxon>Bacilli</taxon>
        <taxon>Bacillales</taxon>
        <taxon>Bacillaceae</taxon>
        <taxon>Priestia</taxon>
    </lineage>
</organism>
<protein>
    <submittedName>
        <fullName evidence="10">Na+/H+ antiporter family protein</fullName>
    </submittedName>
</protein>
<dbReference type="KEGG" id="bmeg:BG04_4591"/>
<dbReference type="Proteomes" id="UP000031829">
    <property type="component" value="Chromosome"/>
</dbReference>
<dbReference type="PANTHER" id="PTHR33451">
    <property type="entry name" value="MALATE-2H(+)/NA(+)-LACTATE ANTIPORTER"/>
    <property type="match status" value="1"/>
</dbReference>
<gene>
    <name evidence="10" type="ORF">BG04_4591</name>
</gene>
<evidence type="ECO:0000256" key="4">
    <source>
        <dbReference type="ARBA" id="ARBA00022475"/>
    </source>
</evidence>
<sequence>MEQQKGNGWALLPLGVFLVLFVGSGIITGDFYKLPVLVAIIIAAIVALAMNRKDSLNLKVERFAKGAGHPDIIIMVLIFILAGAFSQVAKGMGAVDSTVNLALSVLPQSLVVVGIFIIGAFISISMGTSMGTIAALGPIAVGISEQAHVSITLAIAAVVGGAMFGDNLSVISDTTIAAVRTQKTNMSDKLKVNFFIVLPAAIVTVILLLVMTLGNTSSVEIKDFSWFKILPYVGVLVAAIFGANVLSILTGGIVLAGVIGLADGSYTLSSLAKTVTEGIGGMSELIILSLLIGGMVELIRYNGGIQFLLNLLTRRIQTKKGGEFSIAGLVSLTNLATANNTISIITAGPLAKEISDKYSIDNRKSASLLDLFSCSVQGLIPYGAQMLLAAGFAKVSPIEIIPFTFYPMLTAVCGIIAIVIGFPRLNKKSKSSKEAA</sequence>
<dbReference type="RefSeq" id="WP_034652302.1">
    <property type="nucleotide sequence ID" value="NZ_BCVB01000004.1"/>
</dbReference>
<evidence type="ECO:0000256" key="5">
    <source>
        <dbReference type="ARBA" id="ARBA00022692"/>
    </source>
</evidence>
<accession>A0A0B6AJW2</accession>
<keyword evidence="2" id="KW-0813">Transport</keyword>